<evidence type="ECO:0000256" key="1">
    <source>
        <dbReference type="SAM" id="MobiDB-lite"/>
    </source>
</evidence>
<proteinExistence type="predicted"/>
<dbReference type="EMBL" id="AP003256">
    <property type="protein sequence ID" value="BAB61210.1"/>
    <property type="molecule type" value="Genomic_DNA"/>
</dbReference>
<accession>Q94DS7</accession>
<sequence>MEEMEGARHLGYYENSGDELDAAAAAIAVELVAQREEQADRDVAVCLRGCRQIRNASPRYRGREDDAVQIHLLLAGLPLRCTRRSSSSRNASSAAISTCSPAGRAPPPASLAAGKSSEERWGGQIARTRKKGSSWWLEEEPTFHVNEI</sequence>
<reference evidence="2" key="1">
    <citation type="submission" date="2001-02" db="EMBL/GenBank/DDBJ databases">
        <title>Oryza sativa nipponbare(GA3) genomic DNA, chromosome 1, PAC clone:P0460E08.</title>
        <authorList>
            <person name="Sasaki T."/>
            <person name="Matsumoto T."/>
            <person name="Yamamoto K."/>
        </authorList>
    </citation>
    <scope>NUCLEOTIDE SEQUENCE</scope>
</reference>
<evidence type="ECO:0000313" key="2">
    <source>
        <dbReference type="EMBL" id="BAB61210.1"/>
    </source>
</evidence>
<name>Q94DS7_ORYSJ</name>
<protein>
    <submittedName>
        <fullName evidence="2">p0460E08.20 protein</fullName>
    </submittedName>
</protein>
<gene>
    <name evidence="2" type="primary">P0460E08.20</name>
</gene>
<feature type="compositionally biased region" description="Low complexity" evidence="1">
    <location>
        <begin position="84"/>
        <end position="97"/>
    </location>
</feature>
<feature type="region of interest" description="Disordered" evidence="1">
    <location>
        <begin position="82"/>
        <end position="126"/>
    </location>
</feature>
<dbReference type="AlphaFoldDB" id="Q94DS7"/>
<organism evidence="2">
    <name type="scientific">Oryza sativa subsp. japonica</name>
    <name type="common">Rice</name>
    <dbReference type="NCBI Taxonomy" id="39947"/>
    <lineage>
        <taxon>Eukaryota</taxon>
        <taxon>Viridiplantae</taxon>
        <taxon>Streptophyta</taxon>
        <taxon>Embryophyta</taxon>
        <taxon>Tracheophyta</taxon>
        <taxon>Spermatophyta</taxon>
        <taxon>Magnoliopsida</taxon>
        <taxon>Liliopsida</taxon>
        <taxon>Poales</taxon>
        <taxon>Poaceae</taxon>
        <taxon>BOP clade</taxon>
        <taxon>Oryzoideae</taxon>
        <taxon>Oryzeae</taxon>
        <taxon>Oryzinae</taxon>
        <taxon>Oryza</taxon>
        <taxon>Oryza sativa</taxon>
    </lineage>
</organism>